<keyword evidence="3" id="KW-0186">Copper</keyword>
<evidence type="ECO:0000313" key="8">
    <source>
        <dbReference type="Proteomes" id="UP000184356"/>
    </source>
</evidence>
<evidence type="ECO:0000259" key="5">
    <source>
        <dbReference type="PROSITE" id="PS00497"/>
    </source>
</evidence>
<feature type="region of interest" description="Disordered" evidence="4">
    <location>
        <begin position="18"/>
        <end position="41"/>
    </location>
</feature>
<dbReference type="Gene3D" id="1.10.1280.10">
    <property type="entry name" value="Di-copper center containing domain from catechol oxidase"/>
    <property type="match status" value="1"/>
</dbReference>
<dbReference type="RefSeq" id="XP_040706474.1">
    <property type="nucleotide sequence ID" value="XM_040850335.1"/>
</dbReference>
<dbReference type="PROSITE" id="PS00498">
    <property type="entry name" value="TYROSINASE_2"/>
    <property type="match status" value="1"/>
</dbReference>
<dbReference type="InterPro" id="IPR050316">
    <property type="entry name" value="Tyrosinase/Hemocyanin"/>
</dbReference>
<dbReference type="PANTHER" id="PTHR11474:SF125">
    <property type="entry name" value="N-ACETYL-6-HYDROXYTRYPTOPHAN OXIDASE IVOB-RELATED"/>
    <property type="match status" value="1"/>
</dbReference>
<keyword evidence="8" id="KW-1185">Reference proteome</keyword>
<evidence type="ECO:0000256" key="3">
    <source>
        <dbReference type="ARBA" id="ARBA00023008"/>
    </source>
</evidence>
<gene>
    <name evidence="7" type="ORF">ASPSYDRAFT_658678</name>
</gene>
<evidence type="ECO:0000313" key="7">
    <source>
        <dbReference type="EMBL" id="OJJ62668.1"/>
    </source>
</evidence>
<dbReference type="AlphaFoldDB" id="A0A1L9TTH3"/>
<evidence type="ECO:0000256" key="4">
    <source>
        <dbReference type="SAM" id="MobiDB-lite"/>
    </source>
</evidence>
<dbReference type="VEuPathDB" id="FungiDB:ASPSYDRAFT_658678"/>
<dbReference type="PROSITE" id="PS00497">
    <property type="entry name" value="TYROSINASE_1"/>
    <property type="match status" value="1"/>
</dbReference>
<keyword evidence="2" id="KW-0560">Oxidoreductase</keyword>
<organism evidence="7 8">
    <name type="scientific">Aspergillus sydowii CBS 593.65</name>
    <dbReference type="NCBI Taxonomy" id="1036612"/>
    <lineage>
        <taxon>Eukaryota</taxon>
        <taxon>Fungi</taxon>
        <taxon>Dikarya</taxon>
        <taxon>Ascomycota</taxon>
        <taxon>Pezizomycotina</taxon>
        <taxon>Eurotiomycetes</taxon>
        <taxon>Eurotiomycetidae</taxon>
        <taxon>Eurotiales</taxon>
        <taxon>Aspergillaceae</taxon>
        <taxon>Aspergillus</taxon>
        <taxon>Aspergillus subgen. Nidulantes</taxon>
    </lineage>
</organism>
<evidence type="ECO:0000259" key="6">
    <source>
        <dbReference type="PROSITE" id="PS00498"/>
    </source>
</evidence>
<feature type="domain" description="Tyrosinase copper-binding" evidence="6">
    <location>
        <begin position="270"/>
        <end position="281"/>
    </location>
</feature>
<dbReference type="SUPFAM" id="SSF48056">
    <property type="entry name" value="Di-copper centre-containing domain"/>
    <property type="match status" value="1"/>
</dbReference>
<name>A0A1L9TTH3_9EURO</name>
<accession>A0A1L9TTH3</accession>
<dbReference type="GO" id="GO:0016491">
    <property type="term" value="F:oxidoreductase activity"/>
    <property type="evidence" value="ECO:0007669"/>
    <property type="project" value="UniProtKB-KW"/>
</dbReference>
<dbReference type="Proteomes" id="UP000184356">
    <property type="component" value="Unassembled WGS sequence"/>
</dbReference>
<dbReference type="STRING" id="1036612.A0A1L9TTH3"/>
<dbReference type="InterPro" id="IPR002227">
    <property type="entry name" value="Tyrosinase_Cu-bd"/>
</dbReference>
<protein>
    <recommendedName>
        <fullName evidence="5 6">Tyrosinase copper-binding domain-containing protein</fullName>
    </recommendedName>
</protein>
<evidence type="ECO:0000256" key="1">
    <source>
        <dbReference type="ARBA" id="ARBA00022723"/>
    </source>
</evidence>
<dbReference type="EMBL" id="KV878583">
    <property type="protein sequence ID" value="OJJ62668.1"/>
    <property type="molecule type" value="Genomic_DNA"/>
</dbReference>
<dbReference type="GO" id="GO:0046872">
    <property type="term" value="F:metal ion binding"/>
    <property type="evidence" value="ECO:0007669"/>
    <property type="project" value="UniProtKB-KW"/>
</dbReference>
<evidence type="ECO:0000256" key="2">
    <source>
        <dbReference type="ARBA" id="ARBA00023002"/>
    </source>
</evidence>
<feature type="compositionally biased region" description="Basic and acidic residues" evidence="4">
    <location>
        <begin position="29"/>
        <end position="41"/>
    </location>
</feature>
<feature type="domain" description="Tyrosinase copper-binding" evidence="5">
    <location>
        <begin position="86"/>
        <end position="103"/>
    </location>
</feature>
<proteinExistence type="predicted"/>
<dbReference type="InterPro" id="IPR008922">
    <property type="entry name" value="Di-copper_centre_dom_sf"/>
</dbReference>
<sequence length="347" mass="37710">MHLSLTLILPLAAALPNQRPPPCTPETAVQRKEWSSSSPDERRSYINAVKCLMDKPSIYPPGTMSASTSYFTDFAASHAGLTLSMHRSGTFLSWHREFVSIFESALHECNYPSHLGVPYWDWPLYTNRPLIQSTLFDGSPTSLGGNGLPLSEAPPKLVEEDAQLPLGTWAGAGGCIASGPFANTSVSLGPLPSKYIKTGLPSNWTQANPHCLTRDLNDVIMQQMNNKDVVDKVLSATGIAEFQDWLGTPHAGGHNAGSGQLNDFFASPVDPTFYLHHAQIDRVWALWQAEDEERRGTFNGTSTLGNPVGVTPEVDGDTVMSFGVVGGNVTLREVADPMAGRYCYIYV</sequence>
<dbReference type="Pfam" id="PF00264">
    <property type="entry name" value="Tyrosinase"/>
    <property type="match status" value="1"/>
</dbReference>
<dbReference type="GeneID" id="63766408"/>
<keyword evidence="1" id="KW-0479">Metal-binding</keyword>
<dbReference type="PANTHER" id="PTHR11474">
    <property type="entry name" value="TYROSINASE FAMILY MEMBER"/>
    <property type="match status" value="1"/>
</dbReference>
<dbReference type="PRINTS" id="PR00092">
    <property type="entry name" value="TYROSINASE"/>
</dbReference>
<dbReference type="OrthoDB" id="6132182at2759"/>
<reference evidence="8" key="1">
    <citation type="journal article" date="2017" name="Genome Biol.">
        <title>Comparative genomics reveals high biological diversity and specific adaptations in the industrially and medically important fungal genus Aspergillus.</title>
        <authorList>
            <person name="de Vries R.P."/>
            <person name="Riley R."/>
            <person name="Wiebenga A."/>
            <person name="Aguilar-Osorio G."/>
            <person name="Amillis S."/>
            <person name="Uchima C.A."/>
            <person name="Anderluh G."/>
            <person name="Asadollahi M."/>
            <person name="Askin M."/>
            <person name="Barry K."/>
            <person name="Battaglia E."/>
            <person name="Bayram O."/>
            <person name="Benocci T."/>
            <person name="Braus-Stromeyer S.A."/>
            <person name="Caldana C."/>
            <person name="Canovas D."/>
            <person name="Cerqueira G.C."/>
            <person name="Chen F."/>
            <person name="Chen W."/>
            <person name="Choi C."/>
            <person name="Clum A."/>
            <person name="Dos Santos R.A."/>
            <person name="Damasio A.R."/>
            <person name="Diallinas G."/>
            <person name="Emri T."/>
            <person name="Fekete E."/>
            <person name="Flipphi M."/>
            <person name="Freyberg S."/>
            <person name="Gallo A."/>
            <person name="Gournas C."/>
            <person name="Habgood R."/>
            <person name="Hainaut M."/>
            <person name="Harispe M.L."/>
            <person name="Henrissat B."/>
            <person name="Hilden K.S."/>
            <person name="Hope R."/>
            <person name="Hossain A."/>
            <person name="Karabika E."/>
            <person name="Karaffa L."/>
            <person name="Karanyi Z."/>
            <person name="Krasevec N."/>
            <person name="Kuo A."/>
            <person name="Kusch H."/>
            <person name="LaButti K."/>
            <person name="Lagendijk E.L."/>
            <person name="Lapidus A."/>
            <person name="Levasseur A."/>
            <person name="Lindquist E."/>
            <person name="Lipzen A."/>
            <person name="Logrieco A.F."/>
            <person name="MacCabe A."/>
            <person name="Maekelae M.R."/>
            <person name="Malavazi I."/>
            <person name="Melin P."/>
            <person name="Meyer V."/>
            <person name="Mielnichuk N."/>
            <person name="Miskei M."/>
            <person name="Molnar A.P."/>
            <person name="Mule G."/>
            <person name="Ngan C.Y."/>
            <person name="Orejas M."/>
            <person name="Orosz E."/>
            <person name="Ouedraogo J.P."/>
            <person name="Overkamp K.M."/>
            <person name="Park H.-S."/>
            <person name="Perrone G."/>
            <person name="Piumi F."/>
            <person name="Punt P.J."/>
            <person name="Ram A.F."/>
            <person name="Ramon A."/>
            <person name="Rauscher S."/>
            <person name="Record E."/>
            <person name="Riano-Pachon D.M."/>
            <person name="Robert V."/>
            <person name="Roehrig J."/>
            <person name="Ruller R."/>
            <person name="Salamov A."/>
            <person name="Salih N.S."/>
            <person name="Samson R.A."/>
            <person name="Sandor E."/>
            <person name="Sanguinetti M."/>
            <person name="Schuetze T."/>
            <person name="Sepcic K."/>
            <person name="Shelest E."/>
            <person name="Sherlock G."/>
            <person name="Sophianopoulou V."/>
            <person name="Squina F.M."/>
            <person name="Sun H."/>
            <person name="Susca A."/>
            <person name="Todd R.B."/>
            <person name="Tsang A."/>
            <person name="Unkles S.E."/>
            <person name="van de Wiele N."/>
            <person name="van Rossen-Uffink D."/>
            <person name="Oliveira J.V."/>
            <person name="Vesth T.C."/>
            <person name="Visser J."/>
            <person name="Yu J.-H."/>
            <person name="Zhou M."/>
            <person name="Andersen M.R."/>
            <person name="Archer D.B."/>
            <person name="Baker S.E."/>
            <person name="Benoit I."/>
            <person name="Brakhage A.A."/>
            <person name="Braus G.H."/>
            <person name="Fischer R."/>
            <person name="Frisvad J.C."/>
            <person name="Goldman G.H."/>
            <person name="Houbraken J."/>
            <person name="Oakley B."/>
            <person name="Pocsi I."/>
            <person name="Scazzocchio C."/>
            <person name="Seiboth B."/>
            <person name="vanKuyk P.A."/>
            <person name="Wortman J."/>
            <person name="Dyer P.S."/>
            <person name="Grigoriev I.V."/>
        </authorList>
    </citation>
    <scope>NUCLEOTIDE SEQUENCE [LARGE SCALE GENOMIC DNA]</scope>
    <source>
        <strain evidence="8">CBS 593.65</strain>
    </source>
</reference>